<evidence type="ECO:0000256" key="1">
    <source>
        <dbReference type="ARBA" id="ARBA00023015"/>
    </source>
</evidence>
<keyword evidence="6" id="KW-1185">Reference proteome</keyword>
<keyword evidence="1" id="KW-0805">Transcription regulation</keyword>
<accession>A0A1N6ZBY0</accession>
<dbReference type="CDD" id="cd00090">
    <property type="entry name" value="HTH_ARSR"/>
    <property type="match status" value="1"/>
</dbReference>
<dbReference type="Gene3D" id="1.10.10.10">
    <property type="entry name" value="Winged helix-like DNA-binding domain superfamily/Winged helix DNA-binding domain"/>
    <property type="match status" value="1"/>
</dbReference>
<feature type="domain" description="HTH marR-type" evidence="4">
    <location>
        <begin position="27"/>
        <end position="86"/>
    </location>
</feature>
<dbReference type="InterPro" id="IPR000835">
    <property type="entry name" value="HTH_MarR-typ"/>
</dbReference>
<evidence type="ECO:0000313" key="5">
    <source>
        <dbReference type="EMBL" id="SIR24289.1"/>
    </source>
</evidence>
<dbReference type="OrthoDB" id="67158at2"/>
<dbReference type="AlphaFoldDB" id="A0A1N6ZBY0"/>
<dbReference type="InterPro" id="IPR011991">
    <property type="entry name" value="ArsR-like_HTH"/>
</dbReference>
<dbReference type="GO" id="GO:0003700">
    <property type="term" value="F:DNA-binding transcription factor activity"/>
    <property type="evidence" value="ECO:0007669"/>
    <property type="project" value="InterPro"/>
</dbReference>
<keyword evidence="3" id="KW-0804">Transcription</keyword>
<evidence type="ECO:0000256" key="3">
    <source>
        <dbReference type="ARBA" id="ARBA00023163"/>
    </source>
</evidence>
<sequence>MQPAGQRDEEAVRRFIEHFALTFSDMGVPRMPSRVLAALMVAEEPGLTAAQISERLGVSPAAVSGAVRYLIHVGMAVREPAPGSRRDLYKAAESTTYTSMIRSGIYTRFADVVHEGVLAVGDEASPAGARLAGLRDFFLFVQAEMSAAAERWEKMRADRQEGRPPV</sequence>
<proteinExistence type="predicted"/>
<dbReference type="InterPro" id="IPR036388">
    <property type="entry name" value="WH-like_DNA-bd_sf"/>
</dbReference>
<organism evidence="5 6">
    <name type="scientific">Micromonospora avicenniae</name>
    <dbReference type="NCBI Taxonomy" id="1198245"/>
    <lineage>
        <taxon>Bacteria</taxon>
        <taxon>Bacillati</taxon>
        <taxon>Actinomycetota</taxon>
        <taxon>Actinomycetes</taxon>
        <taxon>Micromonosporales</taxon>
        <taxon>Micromonosporaceae</taxon>
        <taxon>Micromonospora</taxon>
    </lineage>
</organism>
<gene>
    <name evidence="5" type="ORF">SAMN05444858_107268</name>
</gene>
<evidence type="ECO:0000259" key="4">
    <source>
        <dbReference type="Pfam" id="PF12802"/>
    </source>
</evidence>
<dbReference type="EMBL" id="FTNF01000007">
    <property type="protein sequence ID" value="SIR24289.1"/>
    <property type="molecule type" value="Genomic_DNA"/>
</dbReference>
<dbReference type="SUPFAM" id="SSF46785">
    <property type="entry name" value="Winged helix' DNA-binding domain"/>
    <property type="match status" value="1"/>
</dbReference>
<evidence type="ECO:0000313" key="6">
    <source>
        <dbReference type="Proteomes" id="UP000186004"/>
    </source>
</evidence>
<name>A0A1N6ZBY0_9ACTN</name>
<dbReference type="InterPro" id="IPR036390">
    <property type="entry name" value="WH_DNA-bd_sf"/>
</dbReference>
<dbReference type="RefSeq" id="WP_076470810.1">
    <property type="nucleotide sequence ID" value="NZ_FTNF01000007.1"/>
</dbReference>
<reference evidence="5 6" key="1">
    <citation type="submission" date="2017-01" db="EMBL/GenBank/DDBJ databases">
        <authorList>
            <person name="Mah S.A."/>
            <person name="Swanson W.J."/>
            <person name="Moy G.W."/>
            <person name="Vacquier V.D."/>
        </authorList>
    </citation>
    <scope>NUCLEOTIDE SEQUENCE [LARGE SCALE GENOMIC DNA]</scope>
    <source>
        <strain evidence="5 6">DSM 45758</strain>
    </source>
</reference>
<evidence type="ECO:0000256" key="2">
    <source>
        <dbReference type="ARBA" id="ARBA00023125"/>
    </source>
</evidence>
<dbReference type="GO" id="GO:0003677">
    <property type="term" value="F:DNA binding"/>
    <property type="evidence" value="ECO:0007669"/>
    <property type="project" value="UniProtKB-KW"/>
</dbReference>
<dbReference type="PANTHER" id="PTHR38465:SF2">
    <property type="entry name" value="HTH-TYPE TRANSCRIPTIONAL REGULATOR MMPR5"/>
    <property type="match status" value="1"/>
</dbReference>
<dbReference type="STRING" id="1198245.SAMN05444858_107268"/>
<dbReference type="Proteomes" id="UP000186004">
    <property type="component" value="Unassembled WGS sequence"/>
</dbReference>
<protein>
    <submittedName>
        <fullName evidence="5">MarR family protein</fullName>
    </submittedName>
</protein>
<dbReference type="InterPro" id="IPR052362">
    <property type="entry name" value="HTH-GbsR_regulator"/>
</dbReference>
<dbReference type="PANTHER" id="PTHR38465">
    <property type="entry name" value="HTH-TYPE TRANSCRIPTIONAL REGULATOR MJ1563-RELATED"/>
    <property type="match status" value="1"/>
</dbReference>
<dbReference type="Pfam" id="PF12802">
    <property type="entry name" value="MarR_2"/>
    <property type="match status" value="1"/>
</dbReference>
<dbReference type="Gene3D" id="1.10.287.160">
    <property type="entry name" value="HR1 repeat"/>
    <property type="match status" value="1"/>
</dbReference>
<keyword evidence="2" id="KW-0238">DNA-binding</keyword>